<evidence type="ECO:0000256" key="8">
    <source>
        <dbReference type="ARBA" id="ARBA00023032"/>
    </source>
</evidence>
<organism evidence="11 12">
    <name type="scientific">Salinactinospora qingdaonensis</name>
    <dbReference type="NCBI Taxonomy" id="702744"/>
    <lineage>
        <taxon>Bacteria</taxon>
        <taxon>Bacillati</taxon>
        <taxon>Actinomycetota</taxon>
        <taxon>Actinomycetes</taxon>
        <taxon>Streptosporangiales</taxon>
        <taxon>Nocardiopsidaceae</taxon>
        <taxon>Salinactinospora</taxon>
    </lineage>
</organism>
<keyword evidence="5" id="KW-0028">Amino-acid biosynthesis</keyword>
<keyword evidence="2" id="KW-0813">Transport</keyword>
<name>A0ABP7FPV2_9ACTN</name>
<keyword evidence="7 10" id="KW-1133">Transmembrane helix</keyword>
<gene>
    <name evidence="11" type="primary">cysZ</name>
    <name evidence="11" type="ORF">GCM10022402_26130</name>
</gene>
<reference evidence="12" key="1">
    <citation type="journal article" date="2019" name="Int. J. Syst. Evol. Microbiol.">
        <title>The Global Catalogue of Microorganisms (GCM) 10K type strain sequencing project: providing services to taxonomists for standard genome sequencing and annotation.</title>
        <authorList>
            <consortium name="The Broad Institute Genomics Platform"/>
            <consortium name="The Broad Institute Genome Sequencing Center for Infectious Disease"/>
            <person name="Wu L."/>
            <person name="Ma J."/>
        </authorList>
    </citation>
    <scope>NUCLEOTIDE SEQUENCE [LARGE SCALE GENOMIC DNA]</scope>
    <source>
        <strain evidence="12">JCM 17137</strain>
    </source>
</reference>
<feature type="transmembrane region" description="Helical" evidence="10">
    <location>
        <begin position="6"/>
        <end position="23"/>
    </location>
</feature>
<protein>
    <submittedName>
        <fullName evidence="11">Sulfate transporter CysZ</fullName>
    </submittedName>
</protein>
<keyword evidence="3" id="KW-1003">Cell membrane</keyword>
<proteinExistence type="predicted"/>
<comment type="subcellular location">
    <subcellularLocation>
        <location evidence="1">Membrane</location>
        <topology evidence="1">Multi-pass membrane protein</topology>
    </subcellularLocation>
</comment>
<keyword evidence="12" id="KW-1185">Reference proteome</keyword>
<dbReference type="Pfam" id="PF07264">
    <property type="entry name" value="EI24"/>
    <property type="match status" value="1"/>
</dbReference>
<dbReference type="Proteomes" id="UP001500908">
    <property type="component" value="Unassembled WGS sequence"/>
</dbReference>
<keyword evidence="6 10" id="KW-0812">Transmembrane</keyword>
<feature type="transmembrane region" description="Helical" evidence="10">
    <location>
        <begin position="74"/>
        <end position="103"/>
    </location>
</feature>
<keyword evidence="8" id="KW-0764">Sulfate transport</keyword>
<sequence length="264" mass="28546">MFTPVRELLIGVGVLLRGFGLIVRRPKLFVLGAIPPLITSVLFLAVLVTLLMNIEDIVTWMTPFAADWDEILRSAVRVAVGIALVAALVLLMVVSFTGVTLALGFPLYDKIAEDVEDELGDAPPKVEEPVVASAARAVRQSLTLIMISVLVTIPLFFLGFIPMVGQLVVPVISAVFGGWILCIELVGTAFDRRGLRMLADRRRHMQLHRFRALGFAIPCYLLLAIPFVAVVVFPAATAGGTVLARQLVDTASRQVSQGPPPSQL</sequence>
<evidence type="ECO:0000256" key="9">
    <source>
        <dbReference type="ARBA" id="ARBA00023136"/>
    </source>
</evidence>
<dbReference type="PANTHER" id="PTHR37468">
    <property type="entry name" value="SULFATE TRANSPORTER CYSZ"/>
    <property type="match status" value="1"/>
</dbReference>
<feature type="transmembrane region" description="Helical" evidence="10">
    <location>
        <begin position="210"/>
        <end position="233"/>
    </location>
</feature>
<evidence type="ECO:0000256" key="4">
    <source>
        <dbReference type="ARBA" id="ARBA00022519"/>
    </source>
</evidence>
<comment type="caution">
    <text evidence="11">The sequence shown here is derived from an EMBL/GenBank/DDBJ whole genome shotgun (WGS) entry which is preliminary data.</text>
</comment>
<feature type="transmembrane region" description="Helical" evidence="10">
    <location>
        <begin position="142"/>
        <end position="161"/>
    </location>
</feature>
<dbReference type="PANTHER" id="PTHR37468:SF1">
    <property type="entry name" value="SULFATE TRANSPORTER CYSZ"/>
    <property type="match status" value="1"/>
</dbReference>
<evidence type="ECO:0000256" key="1">
    <source>
        <dbReference type="ARBA" id="ARBA00004141"/>
    </source>
</evidence>
<evidence type="ECO:0000256" key="6">
    <source>
        <dbReference type="ARBA" id="ARBA00022692"/>
    </source>
</evidence>
<evidence type="ECO:0000313" key="11">
    <source>
        <dbReference type="EMBL" id="GAA3745276.1"/>
    </source>
</evidence>
<keyword evidence="9 10" id="KW-0472">Membrane</keyword>
<feature type="transmembrane region" description="Helical" evidence="10">
    <location>
        <begin position="30"/>
        <end position="54"/>
    </location>
</feature>
<evidence type="ECO:0000256" key="7">
    <source>
        <dbReference type="ARBA" id="ARBA00022989"/>
    </source>
</evidence>
<dbReference type="EMBL" id="BAABDD010000010">
    <property type="protein sequence ID" value="GAA3745276.1"/>
    <property type="molecule type" value="Genomic_DNA"/>
</dbReference>
<evidence type="ECO:0000256" key="2">
    <source>
        <dbReference type="ARBA" id="ARBA00022448"/>
    </source>
</evidence>
<accession>A0ABP7FPV2</accession>
<dbReference type="RefSeq" id="WP_344971407.1">
    <property type="nucleotide sequence ID" value="NZ_BAABDD010000010.1"/>
</dbReference>
<evidence type="ECO:0000256" key="10">
    <source>
        <dbReference type="SAM" id="Phobius"/>
    </source>
</evidence>
<dbReference type="InterPro" id="IPR050480">
    <property type="entry name" value="CysZ-like"/>
</dbReference>
<dbReference type="InterPro" id="IPR059112">
    <property type="entry name" value="CysZ/EI24"/>
</dbReference>
<keyword evidence="4" id="KW-0997">Cell inner membrane</keyword>
<feature type="transmembrane region" description="Helical" evidence="10">
    <location>
        <begin position="167"/>
        <end position="190"/>
    </location>
</feature>
<evidence type="ECO:0000313" key="12">
    <source>
        <dbReference type="Proteomes" id="UP001500908"/>
    </source>
</evidence>
<evidence type="ECO:0000256" key="3">
    <source>
        <dbReference type="ARBA" id="ARBA00022475"/>
    </source>
</evidence>
<evidence type="ECO:0000256" key="5">
    <source>
        <dbReference type="ARBA" id="ARBA00022605"/>
    </source>
</evidence>